<keyword evidence="1" id="KW-1133">Transmembrane helix</keyword>
<dbReference type="EMBL" id="CP016893">
    <property type="protein sequence ID" value="AST59162.1"/>
    <property type="molecule type" value="Genomic_DNA"/>
</dbReference>
<proteinExistence type="predicted"/>
<sequence>MVVKNNKGFTLVELLVTLALLGIVISIYSSLYYSGYKSYKNTQYNIDIEQNVRYAMNYIVNQLDKGPSSINIIDNGHGLVIDGNYIQLDTKDNKIYLDQNRGHEIATNIVEFNVILKNNKVLNIEIVGQNSDGTGRFSLTTDIFPRKSVINVK</sequence>
<feature type="transmembrane region" description="Helical" evidence="1">
    <location>
        <begin position="12"/>
        <end position="33"/>
    </location>
</feature>
<gene>
    <name evidence="2" type="ORF">Thert_03440</name>
</gene>
<evidence type="ECO:0000256" key="1">
    <source>
        <dbReference type="SAM" id="Phobius"/>
    </source>
</evidence>
<evidence type="ECO:0000313" key="3">
    <source>
        <dbReference type="Proteomes" id="UP000214975"/>
    </source>
</evidence>
<dbReference type="InterPro" id="IPR012902">
    <property type="entry name" value="N_methyl_site"/>
</dbReference>
<name>A0A223I358_THETR</name>
<dbReference type="SUPFAM" id="SSF54523">
    <property type="entry name" value="Pili subunits"/>
    <property type="match status" value="1"/>
</dbReference>
<organism evidence="2 3">
    <name type="scientific">Thermoanaerobacterium thermosaccharolyticum</name>
    <name type="common">Clostridium thermosaccharolyticum</name>
    <dbReference type="NCBI Taxonomy" id="1517"/>
    <lineage>
        <taxon>Bacteria</taxon>
        <taxon>Bacillati</taxon>
        <taxon>Bacillota</taxon>
        <taxon>Clostridia</taxon>
        <taxon>Thermoanaerobacterales</taxon>
        <taxon>Thermoanaerobacteraceae</taxon>
        <taxon>Thermoanaerobacterium</taxon>
    </lineage>
</organism>
<reference evidence="2 3" key="1">
    <citation type="submission" date="2016-08" db="EMBL/GenBank/DDBJ databases">
        <title>A novel genetic cassette of butanologenic Thermoanaerobacterium thermosaccharolyticum that directly convert cellulose to butanol.</title>
        <authorList>
            <person name="Li T."/>
            <person name="He J."/>
        </authorList>
    </citation>
    <scope>NUCLEOTIDE SEQUENCE [LARGE SCALE GENOMIC DNA]</scope>
    <source>
        <strain evidence="2 3">TG57</strain>
    </source>
</reference>
<accession>A0A223I358</accession>
<dbReference type="Proteomes" id="UP000214975">
    <property type="component" value="Chromosome"/>
</dbReference>
<dbReference type="NCBIfam" id="TIGR02532">
    <property type="entry name" value="IV_pilin_GFxxxE"/>
    <property type="match status" value="1"/>
</dbReference>
<dbReference type="RefSeq" id="WP_094398075.1">
    <property type="nucleotide sequence ID" value="NZ_CP016893.1"/>
</dbReference>
<dbReference type="InterPro" id="IPR045584">
    <property type="entry name" value="Pilin-like"/>
</dbReference>
<dbReference type="AlphaFoldDB" id="A0A223I358"/>
<evidence type="ECO:0000313" key="2">
    <source>
        <dbReference type="EMBL" id="AST59162.1"/>
    </source>
</evidence>
<keyword evidence="1" id="KW-0812">Transmembrane</keyword>
<protein>
    <submittedName>
        <fullName evidence="2">Cleavage protein</fullName>
    </submittedName>
</protein>
<keyword evidence="1" id="KW-0472">Membrane</keyword>
<dbReference type="Pfam" id="PF07963">
    <property type="entry name" value="N_methyl"/>
    <property type="match status" value="1"/>
</dbReference>